<dbReference type="EMBL" id="JAINUG010000359">
    <property type="protein sequence ID" value="KAJ8377277.1"/>
    <property type="molecule type" value="Genomic_DNA"/>
</dbReference>
<name>A0AAD7RBM7_9TELE</name>
<gene>
    <name evidence="2" type="ORF">AAFF_G00261860</name>
</gene>
<proteinExistence type="predicted"/>
<comment type="caution">
    <text evidence="2">The sequence shown here is derived from an EMBL/GenBank/DDBJ whole genome shotgun (WGS) entry which is preliminary data.</text>
</comment>
<evidence type="ECO:0000313" key="2">
    <source>
        <dbReference type="EMBL" id="KAJ8377277.1"/>
    </source>
</evidence>
<accession>A0AAD7RBM7</accession>
<evidence type="ECO:0000313" key="3">
    <source>
        <dbReference type="Proteomes" id="UP001221898"/>
    </source>
</evidence>
<organism evidence="2 3">
    <name type="scientific">Aldrovandia affinis</name>
    <dbReference type="NCBI Taxonomy" id="143900"/>
    <lineage>
        <taxon>Eukaryota</taxon>
        <taxon>Metazoa</taxon>
        <taxon>Chordata</taxon>
        <taxon>Craniata</taxon>
        <taxon>Vertebrata</taxon>
        <taxon>Euteleostomi</taxon>
        <taxon>Actinopterygii</taxon>
        <taxon>Neopterygii</taxon>
        <taxon>Teleostei</taxon>
        <taxon>Notacanthiformes</taxon>
        <taxon>Halosauridae</taxon>
        <taxon>Aldrovandia</taxon>
    </lineage>
</organism>
<dbReference type="AlphaFoldDB" id="A0AAD7RBM7"/>
<dbReference type="Proteomes" id="UP001221898">
    <property type="component" value="Unassembled WGS sequence"/>
</dbReference>
<protein>
    <submittedName>
        <fullName evidence="2">Uncharacterized protein</fullName>
    </submittedName>
</protein>
<evidence type="ECO:0000256" key="1">
    <source>
        <dbReference type="SAM" id="MobiDB-lite"/>
    </source>
</evidence>
<sequence>MVFRKVFKLRWVTLKEGWNANVRRSNAAFRTQLTALLDKVLTMYPSRTDWLQIQATRQNTGEMCDDYHSRMEDCFQKHSGLAVDNPAHGNLLKTSVSGLLPHLKDKVMASCVGWEHNTTLVVWEHVQAARSGRIRNLTRIPGQSRGPPATRICTSKEEEGEGEENTHPIHGAARLPHNEPSSHG</sequence>
<feature type="region of interest" description="Disordered" evidence="1">
    <location>
        <begin position="138"/>
        <end position="184"/>
    </location>
</feature>
<reference evidence="2" key="1">
    <citation type="journal article" date="2023" name="Science">
        <title>Genome structures resolve the early diversification of teleost fishes.</title>
        <authorList>
            <person name="Parey E."/>
            <person name="Louis A."/>
            <person name="Montfort J."/>
            <person name="Bouchez O."/>
            <person name="Roques C."/>
            <person name="Iampietro C."/>
            <person name="Lluch J."/>
            <person name="Castinel A."/>
            <person name="Donnadieu C."/>
            <person name="Desvignes T."/>
            <person name="Floi Bucao C."/>
            <person name="Jouanno E."/>
            <person name="Wen M."/>
            <person name="Mejri S."/>
            <person name="Dirks R."/>
            <person name="Jansen H."/>
            <person name="Henkel C."/>
            <person name="Chen W.J."/>
            <person name="Zahm M."/>
            <person name="Cabau C."/>
            <person name="Klopp C."/>
            <person name="Thompson A.W."/>
            <person name="Robinson-Rechavi M."/>
            <person name="Braasch I."/>
            <person name="Lecointre G."/>
            <person name="Bobe J."/>
            <person name="Postlethwait J.H."/>
            <person name="Berthelot C."/>
            <person name="Roest Crollius H."/>
            <person name="Guiguen Y."/>
        </authorList>
    </citation>
    <scope>NUCLEOTIDE SEQUENCE</scope>
    <source>
        <strain evidence="2">NC1722</strain>
    </source>
</reference>
<keyword evidence="3" id="KW-1185">Reference proteome</keyword>